<feature type="region of interest" description="Disordered" evidence="8">
    <location>
        <begin position="51"/>
        <end position="140"/>
    </location>
</feature>
<dbReference type="InterPro" id="IPR030480">
    <property type="entry name" value="Natr_peptide_CS"/>
</dbReference>
<keyword evidence="6" id="KW-1015">Disulfide bond</keyword>
<evidence type="ECO:0000256" key="5">
    <source>
        <dbReference type="ARBA" id="ARBA00022858"/>
    </source>
</evidence>
<keyword evidence="4 9" id="KW-0732">Signal</keyword>
<dbReference type="PRINTS" id="PR00710">
    <property type="entry name" value="NATPEPTIDES"/>
</dbReference>
<feature type="compositionally biased region" description="Polar residues" evidence="8">
    <location>
        <begin position="108"/>
        <end position="118"/>
    </location>
</feature>
<feature type="chain" id="PRO_5005450893" evidence="9">
    <location>
        <begin position="23"/>
        <end position="140"/>
    </location>
</feature>
<evidence type="ECO:0000256" key="7">
    <source>
        <dbReference type="RuleBase" id="RU003686"/>
    </source>
</evidence>
<protein>
    <submittedName>
        <fullName evidence="10">Atrial natriuretic peptide</fullName>
    </submittedName>
</protein>
<evidence type="ECO:0000256" key="2">
    <source>
        <dbReference type="ARBA" id="ARBA00009041"/>
    </source>
</evidence>
<dbReference type="GO" id="GO:0019934">
    <property type="term" value="P:cGMP-mediated signaling"/>
    <property type="evidence" value="ECO:0007669"/>
    <property type="project" value="TreeGrafter"/>
</dbReference>
<dbReference type="InterPro" id="IPR000663">
    <property type="entry name" value="Natr_peptide"/>
</dbReference>
<dbReference type="PANTHER" id="PTHR14066:SF10">
    <property type="entry name" value="NATRIURETIC PEPTIDES B"/>
    <property type="match status" value="1"/>
</dbReference>
<name>A0A0K0KPD1_ANGAU</name>
<dbReference type="SMART" id="SM00183">
    <property type="entry name" value="NAT_PEP"/>
    <property type="match status" value="1"/>
</dbReference>
<dbReference type="GO" id="GO:0007218">
    <property type="term" value="P:neuropeptide signaling pathway"/>
    <property type="evidence" value="ECO:0007669"/>
    <property type="project" value="TreeGrafter"/>
</dbReference>
<dbReference type="GO" id="GO:0005179">
    <property type="term" value="F:hormone activity"/>
    <property type="evidence" value="ECO:0007669"/>
    <property type="project" value="InterPro"/>
</dbReference>
<dbReference type="GO" id="GO:0005737">
    <property type="term" value="C:cytoplasm"/>
    <property type="evidence" value="ECO:0007669"/>
    <property type="project" value="TreeGrafter"/>
</dbReference>
<comment type="subcellular location">
    <subcellularLocation>
        <location evidence="1 7">Secreted</location>
    </subcellularLocation>
</comment>
<keyword evidence="5 7" id="KW-0838">Vasoactive</keyword>
<dbReference type="EMBL" id="KJ866904">
    <property type="protein sequence ID" value="AIL50249.1"/>
    <property type="molecule type" value="mRNA"/>
</dbReference>
<evidence type="ECO:0000256" key="1">
    <source>
        <dbReference type="ARBA" id="ARBA00004613"/>
    </source>
</evidence>
<dbReference type="GO" id="GO:0003085">
    <property type="term" value="P:negative regulation of systemic arterial blood pressure"/>
    <property type="evidence" value="ECO:0007669"/>
    <property type="project" value="TreeGrafter"/>
</dbReference>
<evidence type="ECO:0000313" key="10">
    <source>
        <dbReference type="EMBL" id="AIL50249.1"/>
    </source>
</evidence>
<evidence type="ECO:0000256" key="4">
    <source>
        <dbReference type="ARBA" id="ARBA00022729"/>
    </source>
</evidence>
<evidence type="ECO:0000256" key="9">
    <source>
        <dbReference type="SAM" id="SignalP"/>
    </source>
</evidence>
<dbReference type="GO" id="GO:0051427">
    <property type="term" value="F:hormone receptor binding"/>
    <property type="evidence" value="ECO:0007669"/>
    <property type="project" value="TreeGrafter"/>
</dbReference>
<accession>A0A0K0KPD1</accession>
<comment type="similarity">
    <text evidence="2 7">Belongs to the natriuretic peptide family.</text>
</comment>
<keyword evidence="3" id="KW-0964">Secreted</keyword>
<dbReference type="GO" id="GO:0007168">
    <property type="term" value="P:receptor guanylyl cyclase signaling pathway"/>
    <property type="evidence" value="ECO:0007669"/>
    <property type="project" value="TreeGrafter"/>
</dbReference>
<dbReference type="Pfam" id="PF00212">
    <property type="entry name" value="ANP"/>
    <property type="match status" value="1"/>
</dbReference>
<dbReference type="PROSITE" id="PS00263">
    <property type="entry name" value="NATRIURETIC_PEPTIDE"/>
    <property type="match status" value="1"/>
</dbReference>
<dbReference type="AlphaFoldDB" id="A0A0K0KPD1"/>
<dbReference type="InterPro" id="IPR050787">
    <property type="entry name" value="Natriuretic_peptide"/>
</dbReference>
<feature type="signal peptide" evidence="9">
    <location>
        <begin position="1"/>
        <end position="22"/>
    </location>
</feature>
<sequence length="140" mass="15258">MRKIILTGLLLALLCQQAMVAAHLLSRPYSANDLARLKSLLEQFEDTLAREEVADNTGDYEDAKPEEGEQGQPGPEWDRERGSQGPASDLRGPGDGYQAQRSRLQDLLMSTRSKSSSPCFGGKLDRIGSYSGLGCNSRKG</sequence>
<evidence type="ECO:0000256" key="3">
    <source>
        <dbReference type="ARBA" id="ARBA00022525"/>
    </source>
</evidence>
<dbReference type="GO" id="GO:0006182">
    <property type="term" value="P:cGMP biosynthetic process"/>
    <property type="evidence" value="ECO:0007669"/>
    <property type="project" value="TreeGrafter"/>
</dbReference>
<reference evidence="10" key="1">
    <citation type="submission" date="2014-05" db="EMBL/GenBank/DDBJ databases">
        <title>Cloning of Atrial Natriuretic Peptide from the Australian Eel, Anguilla australis.</title>
        <authorList>
            <person name="Healy J."/>
            <person name="Toop T."/>
            <person name="Cameron M."/>
            <person name="Donald J."/>
        </authorList>
    </citation>
    <scope>NUCLEOTIDE SEQUENCE</scope>
</reference>
<organism evidence="10">
    <name type="scientific">Anguilla australis</name>
    <name type="common">Australian eel</name>
    <dbReference type="NCBI Taxonomy" id="7940"/>
    <lineage>
        <taxon>Eukaryota</taxon>
        <taxon>Metazoa</taxon>
        <taxon>Chordata</taxon>
        <taxon>Craniata</taxon>
        <taxon>Vertebrata</taxon>
        <taxon>Euteleostomi</taxon>
        <taxon>Actinopterygii</taxon>
        <taxon>Neopterygii</taxon>
        <taxon>Teleostei</taxon>
        <taxon>Anguilliformes</taxon>
        <taxon>Anguillidae</taxon>
        <taxon>Anguilla</taxon>
    </lineage>
</organism>
<dbReference type="GO" id="GO:0005615">
    <property type="term" value="C:extracellular space"/>
    <property type="evidence" value="ECO:0007669"/>
    <property type="project" value="TreeGrafter"/>
</dbReference>
<dbReference type="GO" id="GO:0097746">
    <property type="term" value="P:blood vessel diameter maintenance"/>
    <property type="evidence" value="ECO:0007669"/>
    <property type="project" value="UniProtKB-KW"/>
</dbReference>
<evidence type="ECO:0000256" key="6">
    <source>
        <dbReference type="ARBA" id="ARBA00023157"/>
    </source>
</evidence>
<evidence type="ECO:0000256" key="8">
    <source>
        <dbReference type="SAM" id="MobiDB-lite"/>
    </source>
</evidence>
<proteinExistence type="evidence at transcript level"/>
<dbReference type="PANTHER" id="PTHR14066">
    <property type="entry name" value="ATRIAL NATRIURETIC FACTOR PRECURSOR"/>
    <property type="match status" value="1"/>
</dbReference>